<evidence type="ECO:0000313" key="2">
    <source>
        <dbReference type="Proteomes" id="UP000076532"/>
    </source>
</evidence>
<keyword evidence="2" id="KW-1185">Reference proteome</keyword>
<gene>
    <name evidence="1" type="ORF">FIBSPDRAFT_896738</name>
</gene>
<reference evidence="1 2" key="1">
    <citation type="journal article" date="2016" name="Mol. Biol. Evol.">
        <title>Comparative Genomics of Early-Diverging Mushroom-Forming Fungi Provides Insights into the Origins of Lignocellulose Decay Capabilities.</title>
        <authorList>
            <person name="Nagy L.G."/>
            <person name="Riley R."/>
            <person name="Tritt A."/>
            <person name="Adam C."/>
            <person name="Daum C."/>
            <person name="Floudas D."/>
            <person name="Sun H."/>
            <person name="Yadav J.S."/>
            <person name="Pangilinan J."/>
            <person name="Larsson K.H."/>
            <person name="Matsuura K."/>
            <person name="Barry K."/>
            <person name="Labutti K."/>
            <person name="Kuo R."/>
            <person name="Ohm R.A."/>
            <person name="Bhattacharya S.S."/>
            <person name="Shirouzu T."/>
            <person name="Yoshinaga Y."/>
            <person name="Martin F.M."/>
            <person name="Grigoriev I.V."/>
            <person name="Hibbett D.S."/>
        </authorList>
    </citation>
    <scope>NUCLEOTIDE SEQUENCE [LARGE SCALE GENOMIC DNA]</scope>
    <source>
        <strain evidence="1 2">CBS 109695</strain>
    </source>
</reference>
<dbReference type="AlphaFoldDB" id="A0A166D252"/>
<organism evidence="1 2">
    <name type="scientific">Athelia psychrophila</name>
    <dbReference type="NCBI Taxonomy" id="1759441"/>
    <lineage>
        <taxon>Eukaryota</taxon>
        <taxon>Fungi</taxon>
        <taxon>Dikarya</taxon>
        <taxon>Basidiomycota</taxon>
        <taxon>Agaricomycotina</taxon>
        <taxon>Agaricomycetes</taxon>
        <taxon>Agaricomycetidae</taxon>
        <taxon>Atheliales</taxon>
        <taxon>Atheliaceae</taxon>
        <taxon>Athelia</taxon>
    </lineage>
</organism>
<dbReference type="EMBL" id="KV417620">
    <property type="protein sequence ID" value="KZP14231.1"/>
    <property type="molecule type" value="Genomic_DNA"/>
</dbReference>
<protein>
    <submittedName>
        <fullName evidence="1">Uncharacterized protein</fullName>
    </submittedName>
</protein>
<dbReference type="Proteomes" id="UP000076532">
    <property type="component" value="Unassembled WGS sequence"/>
</dbReference>
<proteinExistence type="predicted"/>
<name>A0A166D252_9AGAM</name>
<sequence>MVGSWQAAVGRLGIWAAAEWDPGGWLENDPFPIGQVVQKLCWFFAGLPCRGWRQIENGDSHVRWMSVVCAWVLGQPGGCVGGVKIISLSSNLGKVTGGWWWWWSCGEGGRKRQDGGRAMAGAVERAGTAGVYQSWALKVQHERAEEPPDERGTPPLEKRGCCRRREGDVKAAGC</sequence>
<accession>A0A166D252</accession>
<evidence type="ECO:0000313" key="1">
    <source>
        <dbReference type="EMBL" id="KZP14231.1"/>
    </source>
</evidence>